<dbReference type="PANTHER" id="PTHR11795">
    <property type="entry name" value="BRANCHED-CHAIN AMINO ACID TRANSPORT SYSTEM PERMEASE PROTEIN LIVH"/>
    <property type="match status" value="1"/>
</dbReference>
<dbReference type="GO" id="GO:0015188">
    <property type="term" value="F:L-isoleucine transmembrane transporter activity"/>
    <property type="evidence" value="ECO:0007669"/>
    <property type="project" value="TreeGrafter"/>
</dbReference>
<dbReference type="AlphaFoldDB" id="T1DHM4"/>
<dbReference type="InterPro" id="IPR001851">
    <property type="entry name" value="ABC_transp_permease"/>
</dbReference>
<evidence type="ECO:0000256" key="9">
    <source>
        <dbReference type="ARBA" id="ARBA00037998"/>
    </source>
</evidence>
<evidence type="ECO:0000256" key="2">
    <source>
        <dbReference type="ARBA" id="ARBA00022448"/>
    </source>
</evidence>
<evidence type="ECO:0000256" key="8">
    <source>
        <dbReference type="ARBA" id="ARBA00023136"/>
    </source>
</evidence>
<evidence type="ECO:0000313" key="11">
    <source>
        <dbReference type="EMBL" id="EQD80834.1"/>
    </source>
</evidence>
<keyword evidence="4" id="KW-0997">Cell inner membrane</keyword>
<evidence type="ECO:0000256" key="1">
    <source>
        <dbReference type="ARBA" id="ARBA00004651"/>
    </source>
</evidence>
<keyword evidence="5 10" id="KW-0812">Transmembrane</keyword>
<evidence type="ECO:0000256" key="4">
    <source>
        <dbReference type="ARBA" id="ARBA00022519"/>
    </source>
</evidence>
<evidence type="ECO:0000256" key="6">
    <source>
        <dbReference type="ARBA" id="ARBA00022970"/>
    </source>
</evidence>
<proteinExistence type="inferred from homology"/>
<dbReference type="GO" id="GO:0015192">
    <property type="term" value="F:L-phenylalanine transmembrane transporter activity"/>
    <property type="evidence" value="ECO:0007669"/>
    <property type="project" value="TreeGrafter"/>
</dbReference>
<dbReference type="GO" id="GO:0015808">
    <property type="term" value="P:L-alanine transport"/>
    <property type="evidence" value="ECO:0007669"/>
    <property type="project" value="TreeGrafter"/>
</dbReference>
<dbReference type="Pfam" id="PF02653">
    <property type="entry name" value="BPD_transp_2"/>
    <property type="match status" value="1"/>
</dbReference>
<keyword evidence="6" id="KW-0029">Amino-acid transport</keyword>
<evidence type="ECO:0000256" key="3">
    <source>
        <dbReference type="ARBA" id="ARBA00022475"/>
    </source>
</evidence>
<evidence type="ECO:0000256" key="10">
    <source>
        <dbReference type="SAM" id="Phobius"/>
    </source>
</evidence>
<dbReference type="GO" id="GO:0005304">
    <property type="term" value="F:L-valine transmembrane transporter activity"/>
    <property type="evidence" value="ECO:0007669"/>
    <property type="project" value="TreeGrafter"/>
</dbReference>
<name>T1DHM4_9ZZZZ</name>
<reference evidence="11" key="2">
    <citation type="journal article" date="2014" name="ISME J.">
        <title>Microbial stratification in low pH oxic and suboxic macroscopic growths along an acid mine drainage.</title>
        <authorList>
            <person name="Mendez-Garcia C."/>
            <person name="Mesa V."/>
            <person name="Sprenger R.R."/>
            <person name="Richter M."/>
            <person name="Diez M.S."/>
            <person name="Solano J."/>
            <person name="Bargiela R."/>
            <person name="Golyshina O.V."/>
            <person name="Manteca A."/>
            <person name="Ramos J.L."/>
            <person name="Gallego J.R."/>
            <person name="Llorente I."/>
            <person name="Martins Dos Santos V.A."/>
            <person name="Jensen O.N."/>
            <person name="Pelaez A.I."/>
            <person name="Sanchez J."/>
            <person name="Ferrer M."/>
        </authorList>
    </citation>
    <scope>NUCLEOTIDE SEQUENCE</scope>
</reference>
<comment type="similarity">
    <text evidence="9">Belongs to the binding-protein-dependent transport system permease family. LivHM subfamily.</text>
</comment>
<keyword evidence="2" id="KW-0813">Transport</keyword>
<dbReference type="GO" id="GO:0042941">
    <property type="term" value="P:D-alanine transmembrane transport"/>
    <property type="evidence" value="ECO:0007669"/>
    <property type="project" value="TreeGrafter"/>
</dbReference>
<keyword evidence="8 10" id="KW-0472">Membrane</keyword>
<comment type="subcellular location">
    <subcellularLocation>
        <location evidence="1">Cell membrane</location>
        <topology evidence="1">Multi-pass membrane protein</topology>
    </subcellularLocation>
</comment>
<dbReference type="GO" id="GO:0015190">
    <property type="term" value="F:L-leucine transmembrane transporter activity"/>
    <property type="evidence" value="ECO:0007669"/>
    <property type="project" value="TreeGrafter"/>
</dbReference>
<sequence>MSLQELLQQIVNGLVVGSVYGLIALGYTMVYGIVRLINFAQGALYEVGAYLGVAVFSVLEASPPANRCSAC</sequence>
<dbReference type="PANTHER" id="PTHR11795:SF371">
    <property type="entry name" value="HIGH-AFFINITY BRANCHED-CHAIN AMINO ACID TRANSPORT SYSTEM PERMEASE PROTEIN LIVH"/>
    <property type="match status" value="1"/>
</dbReference>
<dbReference type="EMBL" id="AUZX01000351">
    <property type="protein sequence ID" value="EQD80834.1"/>
    <property type="molecule type" value="Genomic_DNA"/>
</dbReference>
<keyword evidence="7 10" id="KW-1133">Transmembrane helix</keyword>
<evidence type="ECO:0000256" key="5">
    <source>
        <dbReference type="ARBA" id="ARBA00022692"/>
    </source>
</evidence>
<dbReference type="GO" id="GO:1903806">
    <property type="term" value="P:L-isoleucine import across plasma membrane"/>
    <property type="evidence" value="ECO:0007669"/>
    <property type="project" value="TreeGrafter"/>
</dbReference>
<reference evidence="11" key="1">
    <citation type="submission" date="2013-08" db="EMBL/GenBank/DDBJ databases">
        <authorList>
            <person name="Mendez C."/>
            <person name="Richter M."/>
            <person name="Ferrer M."/>
            <person name="Sanchez J."/>
        </authorList>
    </citation>
    <scope>NUCLEOTIDE SEQUENCE</scope>
</reference>
<dbReference type="InterPro" id="IPR052157">
    <property type="entry name" value="BCAA_transport_permease"/>
</dbReference>
<accession>T1DHM4</accession>
<comment type="caution">
    <text evidence="11">The sequence shown here is derived from an EMBL/GenBank/DDBJ whole genome shotgun (WGS) entry which is preliminary data.</text>
</comment>
<gene>
    <name evidence="11" type="ORF">B1A_00468</name>
</gene>
<feature type="transmembrane region" description="Helical" evidence="10">
    <location>
        <begin position="6"/>
        <end position="30"/>
    </location>
</feature>
<evidence type="ECO:0000256" key="7">
    <source>
        <dbReference type="ARBA" id="ARBA00022989"/>
    </source>
</evidence>
<protein>
    <submittedName>
        <fullName evidence="11">Branched-chain amino acid ABC transporter, permease protein</fullName>
    </submittedName>
</protein>
<dbReference type="GO" id="GO:0005886">
    <property type="term" value="C:plasma membrane"/>
    <property type="evidence" value="ECO:0007669"/>
    <property type="project" value="UniProtKB-SubCell"/>
</dbReference>
<keyword evidence="3" id="KW-1003">Cell membrane</keyword>
<organism evidence="11">
    <name type="scientific">mine drainage metagenome</name>
    <dbReference type="NCBI Taxonomy" id="410659"/>
    <lineage>
        <taxon>unclassified sequences</taxon>
        <taxon>metagenomes</taxon>
        <taxon>ecological metagenomes</taxon>
    </lineage>
</organism>